<dbReference type="PRINTS" id="PR00742">
    <property type="entry name" value="GLHYDRLASE35"/>
</dbReference>
<dbReference type="PANTHER" id="PTHR23421">
    <property type="entry name" value="BETA-GALACTOSIDASE RELATED"/>
    <property type="match status" value="1"/>
</dbReference>
<protein>
    <recommendedName>
        <fullName evidence="2">Glycoside hydrolase 35 catalytic domain-containing protein</fullName>
    </recommendedName>
</protein>
<dbReference type="InterPro" id="IPR001944">
    <property type="entry name" value="Glycoside_Hdrlase_35"/>
</dbReference>
<dbReference type="Pfam" id="PF01301">
    <property type="entry name" value="Glyco_hydro_35"/>
    <property type="match status" value="1"/>
</dbReference>
<organism evidence="3">
    <name type="scientific">marine sediment metagenome</name>
    <dbReference type="NCBI Taxonomy" id="412755"/>
    <lineage>
        <taxon>unclassified sequences</taxon>
        <taxon>metagenomes</taxon>
        <taxon>ecological metagenomes</taxon>
    </lineage>
</organism>
<dbReference type="GO" id="GO:0004553">
    <property type="term" value="F:hydrolase activity, hydrolyzing O-glycosyl compounds"/>
    <property type="evidence" value="ECO:0007669"/>
    <property type="project" value="InterPro"/>
</dbReference>
<comment type="caution">
    <text evidence="3">The sequence shown here is derived from an EMBL/GenBank/DDBJ whole genome shotgun (WGS) entry which is preliminary data.</text>
</comment>
<feature type="non-terminal residue" evidence="3">
    <location>
        <position position="185"/>
    </location>
</feature>
<reference evidence="3" key="1">
    <citation type="journal article" date="2015" name="Nature">
        <title>Complex archaea that bridge the gap between prokaryotes and eukaryotes.</title>
        <authorList>
            <person name="Spang A."/>
            <person name="Saw J.H."/>
            <person name="Jorgensen S.L."/>
            <person name="Zaremba-Niedzwiedzka K."/>
            <person name="Martijn J."/>
            <person name="Lind A.E."/>
            <person name="van Eijk R."/>
            <person name="Schleper C."/>
            <person name="Guy L."/>
            <person name="Ettema T.J."/>
        </authorList>
    </citation>
    <scope>NUCLEOTIDE SEQUENCE</scope>
</reference>
<dbReference type="AlphaFoldDB" id="A0A0F9IB34"/>
<accession>A0A0F9IB34</accession>
<dbReference type="GO" id="GO:0005975">
    <property type="term" value="P:carbohydrate metabolic process"/>
    <property type="evidence" value="ECO:0007669"/>
    <property type="project" value="InterPro"/>
</dbReference>
<evidence type="ECO:0000256" key="1">
    <source>
        <dbReference type="ARBA" id="ARBA00009809"/>
    </source>
</evidence>
<proteinExistence type="inferred from homology"/>
<name>A0A0F9IB34_9ZZZZ</name>
<evidence type="ECO:0000259" key="2">
    <source>
        <dbReference type="Pfam" id="PF01301"/>
    </source>
</evidence>
<dbReference type="InterPro" id="IPR031330">
    <property type="entry name" value="Gly_Hdrlase_35_cat"/>
</dbReference>
<evidence type="ECO:0000313" key="3">
    <source>
        <dbReference type="EMBL" id="KKL84597.1"/>
    </source>
</evidence>
<gene>
    <name evidence="3" type="ORF">LCGC14_1963150</name>
</gene>
<dbReference type="Gene3D" id="3.20.20.80">
    <property type="entry name" value="Glycosidases"/>
    <property type="match status" value="1"/>
</dbReference>
<sequence>MPTVRYDDRSFIVDETRIWLSSGSIHYFRVPRELWRDRLLKAKRAGLNCVQTYVAWNVHEVAPGEWDFSGERDLREFILQAGELGLYVILRPGPYICAEWDFGGFPPHLTCKSGIAYRTANAAYMHYFDRYLGQLLPRLVDLQVTRGGNIILIQNENEYLHTTSPDRVNYCQFINQLFRRAGFDI</sequence>
<dbReference type="InterPro" id="IPR017853">
    <property type="entry name" value="GH"/>
</dbReference>
<dbReference type="EMBL" id="LAZR01021657">
    <property type="protein sequence ID" value="KKL84597.1"/>
    <property type="molecule type" value="Genomic_DNA"/>
</dbReference>
<comment type="similarity">
    <text evidence="1">Belongs to the glycosyl hydrolase 35 family.</text>
</comment>
<dbReference type="SUPFAM" id="SSF51445">
    <property type="entry name" value="(Trans)glycosidases"/>
    <property type="match status" value="1"/>
</dbReference>
<feature type="domain" description="Glycoside hydrolase 35 catalytic" evidence="2">
    <location>
        <begin position="10"/>
        <end position="179"/>
    </location>
</feature>